<dbReference type="InterPro" id="IPR014756">
    <property type="entry name" value="Ig_E-set"/>
</dbReference>
<dbReference type="EMBL" id="BAABJP010000001">
    <property type="protein sequence ID" value="GAA5144267.1"/>
    <property type="molecule type" value="Genomic_DNA"/>
</dbReference>
<reference evidence="9" key="1">
    <citation type="journal article" date="2019" name="Int. J. Syst. Evol. Microbiol.">
        <title>The Global Catalogue of Microorganisms (GCM) 10K type strain sequencing project: providing services to taxonomists for standard genome sequencing and annotation.</title>
        <authorList>
            <consortium name="The Broad Institute Genomics Platform"/>
            <consortium name="The Broad Institute Genome Sequencing Center for Infectious Disease"/>
            <person name="Wu L."/>
            <person name="Ma J."/>
        </authorList>
    </citation>
    <scope>NUCLEOTIDE SEQUENCE [LARGE SCALE GENOMIC DNA]</scope>
    <source>
        <strain evidence="9">JCM 18303</strain>
    </source>
</reference>
<evidence type="ECO:0000259" key="7">
    <source>
        <dbReference type="Pfam" id="PF04234"/>
    </source>
</evidence>
<keyword evidence="6" id="KW-1133">Transmembrane helix</keyword>
<feature type="transmembrane region" description="Helical" evidence="6">
    <location>
        <begin position="161"/>
        <end position="180"/>
    </location>
</feature>
<dbReference type="Pfam" id="PF04234">
    <property type="entry name" value="CopC"/>
    <property type="match status" value="1"/>
</dbReference>
<name>A0ABP9PC81_9PSEU</name>
<keyword evidence="2" id="KW-0479">Metal-binding</keyword>
<accession>A0ABP9PC81</accession>
<evidence type="ECO:0000256" key="5">
    <source>
        <dbReference type="SAM" id="MobiDB-lite"/>
    </source>
</evidence>
<keyword evidence="6" id="KW-0472">Membrane</keyword>
<keyword evidence="6" id="KW-0812">Transmembrane</keyword>
<evidence type="ECO:0000256" key="3">
    <source>
        <dbReference type="ARBA" id="ARBA00022729"/>
    </source>
</evidence>
<dbReference type="Proteomes" id="UP001428817">
    <property type="component" value="Unassembled WGS sequence"/>
</dbReference>
<dbReference type="RefSeq" id="WP_185058348.1">
    <property type="nucleotide sequence ID" value="NZ_BAABJP010000001.1"/>
</dbReference>
<feature type="domain" description="CopC" evidence="7">
    <location>
        <begin position="32"/>
        <end position="125"/>
    </location>
</feature>
<dbReference type="InterPro" id="IPR007348">
    <property type="entry name" value="CopC_dom"/>
</dbReference>
<organism evidence="8 9">
    <name type="scientific">Pseudonocardia eucalypti</name>
    <dbReference type="NCBI Taxonomy" id="648755"/>
    <lineage>
        <taxon>Bacteria</taxon>
        <taxon>Bacillati</taxon>
        <taxon>Actinomycetota</taxon>
        <taxon>Actinomycetes</taxon>
        <taxon>Pseudonocardiales</taxon>
        <taxon>Pseudonocardiaceae</taxon>
        <taxon>Pseudonocardia</taxon>
    </lineage>
</organism>
<feature type="compositionally biased region" description="Low complexity" evidence="5">
    <location>
        <begin position="139"/>
        <end position="152"/>
    </location>
</feature>
<evidence type="ECO:0000313" key="8">
    <source>
        <dbReference type="EMBL" id="GAA5144267.1"/>
    </source>
</evidence>
<evidence type="ECO:0000313" key="9">
    <source>
        <dbReference type="Proteomes" id="UP001428817"/>
    </source>
</evidence>
<comment type="caution">
    <text evidence="8">The sequence shown here is derived from an EMBL/GenBank/DDBJ whole genome shotgun (WGS) entry which is preliminary data.</text>
</comment>
<keyword evidence="4" id="KW-0186">Copper</keyword>
<gene>
    <name evidence="8" type="ORF">GCM10023321_00240</name>
</gene>
<dbReference type="PANTHER" id="PTHR34820:SF4">
    <property type="entry name" value="INNER MEMBRANE PROTEIN YEBZ"/>
    <property type="match status" value="1"/>
</dbReference>
<dbReference type="InterPro" id="IPR032694">
    <property type="entry name" value="CopC/D"/>
</dbReference>
<evidence type="ECO:0000256" key="2">
    <source>
        <dbReference type="ARBA" id="ARBA00022723"/>
    </source>
</evidence>
<dbReference type="SUPFAM" id="SSF81296">
    <property type="entry name" value="E set domains"/>
    <property type="match status" value="1"/>
</dbReference>
<evidence type="ECO:0000256" key="1">
    <source>
        <dbReference type="ARBA" id="ARBA00004196"/>
    </source>
</evidence>
<feature type="region of interest" description="Disordered" evidence="5">
    <location>
        <begin position="129"/>
        <end position="155"/>
    </location>
</feature>
<proteinExistence type="predicted"/>
<evidence type="ECO:0000256" key="6">
    <source>
        <dbReference type="SAM" id="Phobius"/>
    </source>
</evidence>
<sequence length="186" mass="18333">MRGFGRRIAGPLLGLLGIAALLVGGAGAALAHNVLVSSDPPDGAQLATGPSQLTLRFDLPVKESFSTVTVVGPDGKHFEAAPAQVSGNSVQVAVRPLGPAGQYRVGYRIVSDDGHPVSGAISFTLTQAGPGQGVSADQAPGASGEAPAASDDQAGSGGIPAWPWILGGVLLVGAGAVVALRVGRDS</sequence>
<evidence type="ECO:0000256" key="4">
    <source>
        <dbReference type="ARBA" id="ARBA00023008"/>
    </source>
</evidence>
<keyword evidence="3" id="KW-0732">Signal</keyword>
<dbReference type="Gene3D" id="2.60.40.1220">
    <property type="match status" value="1"/>
</dbReference>
<keyword evidence="9" id="KW-1185">Reference proteome</keyword>
<comment type="subcellular location">
    <subcellularLocation>
        <location evidence="1">Cell envelope</location>
    </subcellularLocation>
</comment>
<dbReference type="InterPro" id="IPR014755">
    <property type="entry name" value="Cu-Rt/internalin_Ig-like"/>
</dbReference>
<dbReference type="PANTHER" id="PTHR34820">
    <property type="entry name" value="INNER MEMBRANE PROTEIN YEBZ"/>
    <property type="match status" value="1"/>
</dbReference>
<protein>
    <submittedName>
        <fullName evidence="8">Copper resistance protein CopC</fullName>
    </submittedName>
</protein>